<dbReference type="PANTHER" id="PTHR30536">
    <property type="entry name" value="ALTRONATE/GALACTARATE DEHYDRATASE"/>
    <property type="match status" value="1"/>
</dbReference>
<evidence type="ECO:0000313" key="5">
    <source>
        <dbReference type="Proteomes" id="UP000317078"/>
    </source>
</evidence>
<dbReference type="EMBL" id="RCZP01000049">
    <property type="protein sequence ID" value="TPG44896.1"/>
    <property type="molecule type" value="Genomic_DNA"/>
</dbReference>
<dbReference type="AlphaFoldDB" id="A0A502F725"/>
<name>A0A502F725_9PROT</name>
<protein>
    <submittedName>
        <fullName evidence="4">Altronate dehydratase</fullName>
    </submittedName>
</protein>
<dbReference type="Proteomes" id="UP000317078">
    <property type="component" value="Unassembled WGS sequence"/>
</dbReference>
<dbReference type="PANTHER" id="PTHR30536:SF5">
    <property type="entry name" value="ALTRONATE DEHYDRATASE"/>
    <property type="match status" value="1"/>
</dbReference>
<accession>A0A502F725</accession>
<comment type="caution">
    <text evidence="4">The sequence shown here is derived from an EMBL/GenBank/DDBJ whole genome shotgun (WGS) entry which is preliminary data.</text>
</comment>
<evidence type="ECO:0000256" key="2">
    <source>
        <dbReference type="ARBA" id="ARBA00023239"/>
    </source>
</evidence>
<evidence type="ECO:0000256" key="1">
    <source>
        <dbReference type="ARBA" id="ARBA00010986"/>
    </source>
</evidence>
<dbReference type="InterPro" id="IPR007392">
    <property type="entry name" value="GD_AH_second"/>
</dbReference>
<dbReference type="InterPro" id="IPR013974">
    <property type="entry name" value="SAF"/>
</dbReference>
<dbReference type="Pfam" id="PF04295">
    <property type="entry name" value="GD_AH_second"/>
    <property type="match status" value="1"/>
</dbReference>
<dbReference type="RefSeq" id="WP_140886792.1">
    <property type="nucleotide sequence ID" value="NZ_RCZP01000049.1"/>
</dbReference>
<dbReference type="GO" id="GO:0019698">
    <property type="term" value="P:D-galacturonate catabolic process"/>
    <property type="evidence" value="ECO:0007669"/>
    <property type="project" value="TreeGrafter"/>
</dbReference>
<organism evidence="4 5">
    <name type="scientific">Muricoccus nepalensis</name>
    <dbReference type="NCBI Taxonomy" id="1854500"/>
    <lineage>
        <taxon>Bacteria</taxon>
        <taxon>Pseudomonadati</taxon>
        <taxon>Pseudomonadota</taxon>
        <taxon>Alphaproteobacteria</taxon>
        <taxon>Acetobacterales</taxon>
        <taxon>Roseomonadaceae</taxon>
        <taxon>Muricoccus</taxon>
    </lineage>
</organism>
<keyword evidence="2" id="KW-0456">Lyase</keyword>
<dbReference type="Gene3D" id="2.30.130.110">
    <property type="match status" value="1"/>
</dbReference>
<dbReference type="InterPro" id="IPR052172">
    <property type="entry name" value="UxaA_altronate/galactarate_dh"/>
</dbReference>
<dbReference type="GO" id="GO:0016829">
    <property type="term" value="F:lyase activity"/>
    <property type="evidence" value="ECO:0007669"/>
    <property type="project" value="UniProtKB-KW"/>
</dbReference>
<dbReference type="SMART" id="SM00858">
    <property type="entry name" value="SAF"/>
    <property type="match status" value="1"/>
</dbReference>
<reference evidence="4 5" key="1">
    <citation type="journal article" date="2019" name="Environ. Microbiol.">
        <title>Species interactions and distinct microbial communities in high Arctic permafrost affected cryosols are associated with the CH4 and CO2 gas fluxes.</title>
        <authorList>
            <person name="Altshuler I."/>
            <person name="Hamel J."/>
            <person name="Turney S."/>
            <person name="Magnuson E."/>
            <person name="Levesque R."/>
            <person name="Greer C."/>
            <person name="Whyte L.G."/>
        </authorList>
    </citation>
    <scope>NUCLEOTIDE SEQUENCE [LARGE SCALE GENOMIC DNA]</scope>
    <source>
        <strain evidence="4 5">S9.3B</strain>
    </source>
</reference>
<evidence type="ECO:0000259" key="3">
    <source>
        <dbReference type="SMART" id="SM00858"/>
    </source>
</evidence>
<dbReference type="InterPro" id="IPR048332">
    <property type="entry name" value="GD_AH_C"/>
</dbReference>
<gene>
    <name evidence="4" type="ORF">EAH89_26790</name>
</gene>
<keyword evidence="5" id="KW-1185">Reference proteome</keyword>
<comment type="similarity">
    <text evidence="1">Belongs to the UxaA family.</text>
</comment>
<sequence>MAVMTLGTARALRLHADDNLLVARHALAPGDRLADGPTVAEAVLPGHKIVARDIGAGETLVRGGLPIGRAALALRAGTRLRPSDLRADLAPGAFRFPPPREGLAPPAGATFQGYLREDGRVGTRNTVGVIVVGNCGATAARQAADWFDEDRLAAFPNVDAVVPYIHEIGCGMEMTGEPMDLLRRTLSGFIRHPNTAGAVVIALGCERNNLRSFLEQEGLAVGERLQTVTIQEVGGIRRAVEAAKGMVERMLPAANAARRQAVPASRLVLGLQGATPDGFCGLSANPALGVAVDLLLAAGGTTILSETPELLPLGDSLLARAASPAIAAALRERLDWWHGYGRGRDTAVNGALDEAQAAAGLASALEKAQDGALKAGHAPISAVRRYAERVEGPGLVFMDTPDYEPVSVTGQIAGGATLVAMTTGRGTAFGSQPAPTVKIAASSEAFARLAEDTDLDAGPVLDGLLGVEAMGARVFEALLRHASGEPTKGEIEGMGLNEFVPWPVGVLA</sequence>
<proteinExistence type="inferred from homology"/>
<dbReference type="Pfam" id="PF20629">
    <property type="entry name" value="GD_AH_C"/>
    <property type="match status" value="1"/>
</dbReference>
<evidence type="ECO:0000313" key="4">
    <source>
        <dbReference type="EMBL" id="TPG44896.1"/>
    </source>
</evidence>
<feature type="domain" description="SAF" evidence="3">
    <location>
        <begin position="18"/>
        <end position="86"/>
    </location>
</feature>
<dbReference type="OrthoDB" id="9804574at2"/>